<name>A0A2U9ICN0_9CREN</name>
<organism evidence="1 2">
    <name type="scientific">Acidianus brierleyi</name>
    <dbReference type="NCBI Taxonomy" id="41673"/>
    <lineage>
        <taxon>Archaea</taxon>
        <taxon>Thermoproteota</taxon>
        <taxon>Thermoprotei</taxon>
        <taxon>Sulfolobales</taxon>
        <taxon>Sulfolobaceae</taxon>
        <taxon>Acidianus</taxon>
    </lineage>
</organism>
<accession>A0A2U9ICN0</accession>
<reference evidence="1 2" key="1">
    <citation type="submission" date="2018-05" db="EMBL/GenBank/DDBJ databases">
        <title>Complete Genome Sequences of Extremely Thermoacidophilic, Metal-Mobilizing Type-Strain Members of the Archaeal Family Sulfolobaceae: Acidianus brierleyi DSM-1651T, Acidianus sulfidivorans DSM-18786T, Metallosphaera hakonensis DSM-7519T, and Metallosphaera prunae DSM-10039T.</title>
        <authorList>
            <person name="Counts J.A."/>
            <person name="Kelly R.M."/>
        </authorList>
    </citation>
    <scope>NUCLEOTIDE SEQUENCE [LARGE SCALE GENOMIC DNA]</scope>
    <source>
        <strain evidence="1 2">DSM 1651</strain>
    </source>
</reference>
<gene>
    <name evidence="1" type="ORF">DFR85_03250</name>
</gene>
<evidence type="ECO:0000313" key="2">
    <source>
        <dbReference type="Proteomes" id="UP000248044"/>
    </source>
</evidence>
<dbReference type="EMBL" id="CP029289">
    <property type="protein sequence ID" value="AWR93778.1"/>
    <property type="molecule type" value="Genomic_DNA"/>
</dbReference>
<proteinExistence type="predicted"/>
<dbReference type="GeneID" id="36831140"/>
<protein>
    <submittedName>
        <fullName evidence="1">Uncharacterized protein</fullName>
    </submittedName>
</protein>
<dbReference type="KEGG" id="abri:DFR85_03250"/>
<keyword evidence="2" id="KW-1185">Reference proteome</keyword>
<dbReference type="RefSeq" id="WP_110269662.1">
    <property type="nucleotide sequence ID" value="NZ_CP029289.2"/>
</dbReference>
<dbReference type="Proteomes" id="UP000248044">
    <property type="component" value="Chromosome"/>
</dbReference>
<evidence type="ECO:0000313" key="1">
    <source>
        <dbReference type="EMBL" id="AWR93778.1"/>
    </source>
</evidence>
<sequence length="210" mass="23938">MKVKITSEKEFREYVKRKGYIIRGAYGEKADISEALKVLIRSLTEDQLKVIKGLKVEGNKEVEVSSEVIEEMKKKGINEEDIPKIVRVAIDSDLLLERPPELVDLLKKKMTREEVIDFYKKYGYTEKAVNKMVDKAIEKGDVEEVIEFVKDKDVGGKAGEILRVIKDHGKIGRKELRGIVGREGLSGLLNYLKKEGAIKIYLESELLDKL</sequence>
<dbReference type="AlphaFoldDB" id="A0A2U9ICN0"/>